<dbReference type="EMBL" id="CAJOBE010024230">
    <property type="protein sequence ID" value="CAF4261514.1"/>
    <property type="molecule type" value="Genomic_DNA"/>
</dbReference>
<sequence length="30" mass="3617">FVKIKLKIIINDDVYIDFKIIQHINDDDDI</sequence>
<dbReference type="AlphaFoldDB" id="A0A820FIE7"/>
<protein>
    <submittedName>
        <fullName evidence="1">Uncharacterized protein</fullName>
    </submittedName>
</protein>
<accession>A0A820FIE7</accession>
<evidence type="ECO:0000313" key="1">
    <source>
        <dbReference type="EMBL" id="CAF4261514.1"/>
    </source>
</evidence>
<reference evidence="1" key="1">
    <citation type="submission" date="2021-02" db="EMBL/GenBank/DDBJ databases">
        <authorList>
            <person name="Nowell W R."/>
        </authorList>
    </citation>
    <scope>NUCLEOTIDE SEQUENCE</scope>
</reference>
<dbReference type="Proteomes" id="UP000663874">
    <property type="component" value="Unassembled WGS sequence"/>
</dbReference>
<organism evidence="1 2">
    <name type="scientific">Rotaria sordida</name>
    <dbReference type="NCBI Taxonomy" id="392033"/>
    <lineage>
        <taxon>Eukaryota</taxon>
        <taxon>Metazoa</taxon>
        <taxon>Spiralia</taxon>
        <taxon>Gnathifera</taxon>
        <taxon>Rotifera</taxon>
        <taxon>Eurotatoria</taxon>
        <taxon>Bdelloidea</taxon>
        <taxon>Philodinida</taxon>
        <taxon>Philodinidae</taxon>
        <taxon>Rotaria</taxon>
    </lineage>
</organism>
<comment type="caution">
    <text evidence="1">The sequence shown here is derived from an EMBL/GenBank/DDBJ whole genome shotgun (WGS) entry which is preliminary data.</text>
</comment>
<name>A0A820FIE7_9BILA</name>
<proteinExistence type="predicted"/>
<gene>
    <name evidence="1" type="ORF">FNK824_LOCUS39091</name>
</gene>
<evidence type="ECO:0000313" key="2">
    <source>
        <dbReference type="Proteomes" id="UP000663874"/>
    </source>
</evidence>
<feature type="non-terminal residue" evidence="1">
    <location>
        <position position="1"/>
    </location>
</feature>